<dbReference type="PROSITE" id="PS50106">
    <property type="entry name" value="PDZ"/>
    <property type="match status" value="1"/>
</dbReference>
<dbReference type="GO" id="GO:0046872">
    <property type="term" value="F:metal ion binding"/>
    <property type="evidence" value="ECO:0007669"/>
    <property type="project" value="UniProtKB-KW"/>
</dbReference>
<evidence type="ECO:0000256" key="22">
    <source>
        <dbReference type="ARBA" id="ARBA00034105"/>
    </source>
</evidence>
<dbReference type="GO" id="GO:0005856">
    <property type="term" value="C:cytoskeleton"/>
    <property type="evidence" value="ECO:0007669"/>
    <property type="project" value="UniProtKB-SubCell"/>
</dbReference>
<evidence type="ECO:0000256" key="10">
    <source>
        <dbReference type="ARBA" id="ARBA00022833"/>
    </source>
</evidence>
<feature type="compositionally biased region" description="Basic and acidic residues" evidence="24">
    <location>
        <begin position="420"/>
        <end position="434"/>
    </location>
</feature>
<organism evidence="27 28">
    <name type="scientific">Polypterus senegalus</name>
    <name type="common">Senegal bichir</name>
    <dbReference type="NCBI Taxonomy" id="55291"/>
    <lineage>
        <taxon>Eukaryota</taxon>
        <taxon>Metazoa</taxon>
        <taxon>Chordata</taxon>
        <taxon>Craniata</taxon>
        <taxon>Vertebrata</taxon>
        <taxon>Euteleostomi</taxon>
        <taxon>Actinopterygii</taxon>
        <taxon>Polypteriformes</taxon>
        <taxon>Polypteridae</taxon>
        <taxon>Polypterus</taxon>
    </lineage>
</organism>
<feature type="region of interest" description="Disordered" evidence="24">
    <location>
        <begin position="393"/>
        <end position="434"/>
    </location>
</feature>
<evidence type="ECO:0000256" key="8">
    <source>
        <dbReference type="ARBA" id="ARBA00022599"/>
    </source>
</evidence>
<evidence type="ECO:0000256" key="20">
    <source>
        <dbReference type="ARBA" id="ARBA00033721"/>
    </source>
</evidence>
<keyword evidence="9" id="KW-0479">Metal-binding</keyword>
<keyword evidence="16" id="KW-0206">Cytoskeleton</keyword>
<evidence type="ECO:0000256" key="12">
    <source>
        <dbReference type="ARBA" id="ARBA00023018"/>
    </source>
</evidence>
<dbReference type="InterPro" id="IPR001478">
    <property type="entry name" value="PDZ"/>
</dbReference>
<dbReference type="GO" id="GO:0032588">
    <property type="term" value="C:trans-Golgi network membrane"/>
    <property type="evidence" value="ECO:0007669"/>
    <property type="project" value="TreeGrafter"/>
</dbReference>
<dbReference type="FunFam" id="2.30.42.10:FF:000073">
    <property type="entry name" value="Interacting with PRKCA"/>
    <property type="match status" value="1"/>
</dbReference>
<feature type="domain" description="AH" evidence="26">
    <location>
        <begin position="220"/>
        <end position="375"/>
    </location>
</feature>
<dbReference type="GO" id="GO:0097062">
    <property type="term" value="P:dendritic spine maintenance"/>
    <property type="evidence" value="ECO:0007669"/>
    <property type="project" value="TreeGrafter"/>
</dbReference>
<name>A0A8X8BRZ8_POLSE</name>
<dbReference type="EMBL" id="JAATIS010003638">
    <property type="protein sequence ID" value="KAG2464367.1"/>
    <property type="molecule type" value="Genomic_DNA"/>
</dbReference>
<dbReference type="GO" id="GO:0048471">
    <property type="term" value="C:perinuclear region of cytoplasm"/>
    <property type="evidence" value="ECO:0007669"/>
    <property type="project" value="UniProtKB-SubCell"/>
</dbReference>
<feature type="non-terminal residue" evidence="27">
    <location>
        <position position="434"/>
    </location>
</feature>
<evidence type="ECO:0000256" key="13">
    <source>
        <dbReference type="ARBA" id="ARBA00023136"/>
    </source>
</evidence>
<keyword evidence="17" id="KW-0449">Lipoprotein</keyword>
<evidence type="ECO:0000256" key="6">
    <source>
        <dbReference type="ARBA" id="ARBA00022490"/>
    </source>
</evidence>
<dbReference type="GO" id="GO:0043113">
    <property type="term" value="P:receptor clustering"/>
    <property type="evidence" value="ECO:0007669"/>
    <property type="project" value="TreeGrafter"/>
</dbReference>
<keyword evidence="28" id="KW-1185">Reference proteome</keyword>
<feature type="domain" description="PDZ" evidence="25">
    <location>
        <begin position="96"/>
        <end position="179"/>
    </location>
</feature>
<dbReference type="GO" id="GO:0019904">
    <property type="term" value="F:protein domain specific binding"/>
    <property type="evidence" value="ECO:0007669"/>
    <property type="project" value="InterPro"/>
</dbReference>
<dbReference type="PANTHER" id="PTHR12141:SF1">
    <property type="entry name" value="PRKCA-BINDING PROTEIN"/>
    <property type="match status" value="1"/>
</dbReference>
<evidence type="ECO:0000256" key="9">
    <source>
        <dbReference type="ARBA" id="ARBA00022723"/>
    </source>
</evidence>
<dbReference type="PANTHER" id="PTHR12141">
    <property type="entry name" value="ARFAPTIN-RELATED"/>
    <property type="match status" value="1"/>
</dbReference>
<evidence type="ECO:0000256" key="4">
    <source>
        <dbReference type="ARBA" id="ARBA00004635"/>
    </source>
</evidence>
<keyword evidence="10" id="KW-0862">Zinc</keyword>
<dbReference type="Gene3D" id="1.20.1270.60">
    <property type="entry name" value="Arfaptin homology (AH) domain/BAR domain"/>
    <property type="match status" value="1"/>
</dbReference>
<keyword evidence="7" id="KW-0597">Phosphoprotein</keyword>
<evidence type="ECO:0000256" key="21">
    <source>
        <dbReference type="ARBA" id="ARBA00034102"/>
    </source>
</evidence>
<evidence type="ECO:0000256" key="7">
    <source>
        <dbReference type="ARBA" id="ARBA00022553"/>
    </source>
</evidence>
<evidence type="ECO:0000313" key="27">
    <source>
        <dbReference type="EMBL" id="KAG2464367.1"/>
    </source>
</evidence>
<evidence type="ECO:0000256" key="15">
    <source>
        <dbReference type="ARBA" id="ARBA00023203"/>
    </source>
</evidence>
<dbReference type="InterPro" id="IPR010504">
    <property type="entry name" value="AH_dom"/>
</dbReference>
<dbReference type="InterPro" id="IPR027267">
    <property type="entry name" value="AH/BAR_dom_sf"/>
</dbReference>
<dbReference type="PROSITE" id="PS50870">
    <property type="entry name" value="AH"/>
    <property type="match status" value="1"/>
</dbReference>
<evidence type="ECO:0000256" key="5">
    <source>
        <dbReference type="ARBA" id="ARBA00017975"/>
    </source>
</evidence>
<dbReference type="SUPFAM" id="SSF50156">
    <property type="entry name" value="PDZ domain-like"/>
    <property type="match status" value="1"/>
</dbReference>
<keyword evidence="14" id="KW-0564">Palmitate</keyword>
<sequence length="434" mass="48108">MKLKHGIHNLTTPRKQKDIIIVMYGRLFIPANTPTPPDGALPAVWRCPEDQQGIMDIGVFIHSPAGYHGGRQESLQGGPETICLTPRKGIPTVPGTVALKKDAQNLIGISIGGGAQYCPCLYIVQVFDNTPAAIDGTLAAGDEITGVNGKPVKGKTKVEVAKMIQVVKGEVTIHYNKLQADPKQGKSLDIVLKKVKHRLVENMSSGTADALGLSRAILCNAFGDVFSVIGVREPQAAASEAFVKFAEAHRSIEKFGIRLLKTLKPMLHDLNTYLNKAIPDTKLTIRKYLDVKFEYLALGEPLYRVSTGNYEYRLVLRCRQEARARFAKMRKDVLEKIELLDQKHVQDIVFQLQRFVSGMSHYYDECYGVLKDADVFPIEVDLSRTMLTYGGQRDLYNEDEEGEDEGGESQGTSEQSSRGARQEENGDEKLIDDE</sequence>
<dbReference type="CDD" id="cd06722">
    <property type="entry name" value="PDZ_PICK1-like"/>
    <property type="match status" value="1"/>
</dbReference>
<evidence type="ECO:0000256" key="23">
    <source>
        <dbReference type="ARBA" id="ARBA00093501"/>
    </source>
</evidence>
<dbReference type="InterPro" id="IPR036034">
    <property type="entry name" value="PDZ_sf"/>
</dbReference>
<dbReference type="GO" id="GO:0034315">
    <property type="term" value="P:regulation of Arp2/3 complex-mediated actin nucleation"/>
    <property type="evidence" value="ECO:0007669"/>
    <property type="project" value="TreeGrafter"/>
</dbReference>
<evidence type="ECO:0000256" key="16">
    <source>
        <dbReference type="ARBA" id="ARBA00023212"/>
    </source>
</evidence>
<evidence type="ECO:0000256" key="19">
    <source>
        <dbReference type="ARBA" id="ARBA00032804"/>
    </source>
</evidence>
<evidence type="ECO:0000256" key="17">
    <source>
        <dbReference type="ARBA" id="ARBA00023288"/>
    </source>
</evidence>
<keyword evidence="12" id="KW-0770">Synapse</keyword>
<dbReference type="SUPFAM" id="SSF103657">
    <property type="entry name" value="BAR/IMD domain-like"/>
    <property type="match status" value="1"/>
</dbReference>
<dbReference type="SMART" id="SM01015">
    <property type="entry name" value="Arfaptin"/>
    <property type="match status" value="1"/>
</dbReference>
<dbReference type="GO" id="GO:0008021">
    <property type="term" value="C:synaptic vesicle"/>
    <property type="evidence" value="ECO:0007669"/>
    <property type="project" value="TreeGrafter"/>
</dbReference>
<dbReference type="Proteomes" id="UP000886611">
    <property type="component" value="Unassembled WGS sequence"/>
</dbReference>
<dbReference type="GO" id="GO:0043005">
    <property type="term" value="C:neuron projection"/>
    <property type="evidence" value="ECO:0007669"/>
    <property type="project" value="UniProtKB-KW"/>
</dbReference>
<comment type="caution">
    <text evidence="27">The sequence shown here is derived from an EMBL/GenBank/DDBJ whole genome shotgun (WGS) entry which is preliminary data.</text>
</comment>
<dbReference type="GO" id="GO:0014069">
    <property type="term" value="C:postsynaptic density"/>
    <property type="evidence" value="ECO:0007669"/>
    <property type="project" value="UniProtKB-SubCell"/>
</dbReference>
<dbReference type="GO" id="GO:0006886">
    <property type="term" value="P:intracellular protein transport"/>
    <property type="evidence" value="ECO:0007669"/>
    <property type="project" value="TreeGrafter"/>
</dbReference>
<dbReference type="Pfam" id="PF00595">
    <property type="entry name" value="PDZ"/>
    <property type="match status" value="1"/>
</dbReference>
<proteinExistence type="predicted"/>
<dbReference type="Pfam" id="PF06456">
    <property type="entry name" value="Arfaptin"/>
    <property type="match status" value="1"/>
</dbReference>
<evidence type="ECO:0000256" key="3">
    <source>
        <dbReference type="ARBA" id="ARBA00004556"/>
    </source>
</evidence>
<accession>A0A8X8BRZ8</accession>
<dbReference type="InterPro" id="IPR030798">
    <property type="entry name" value="Arfaptin_fam"/>
</dbReference>
<dbReference type="GO" id="GO:0002092">
    <property type="term" value="P:positive regulation of receptor internalization"/>
    <property type="evidence" value="ECO:0007669"/>
    <property type="project" value="TreeGrafter"/>
</dbReference>
<evidence type="ECO:0000256" key="14">
    <source>
        <dbReference type="ARBA" id="ARBA00023139"/>
    </source>
</evidence>
<keyword evidence="11" id="KW-0106">Calcium</keyword>
<feature type="compositionally biased region" description="Acidic residues" evidence="24">
    <location>
        <begin position="397"/>
        <end position="407"/>
    </location>
</feature>
<dbReference type="GO" id="GO:0003779">
    <property type="term" value="F:actin binding"/>
    <property type="evidence" value="ECO:0007669"/>
    <property type="project" value="UniProtKB-KW"/>
</dbReference>
<dbReference type="GO" id="GO:0098842">
    <property type="term" value="C:postsynaptic early endosome"/>
    <property type="evidence" value="ECO:0007669"/>
    <property type="project" value="TreeGrafter"/>
</dbReference>
<dbReference type="SMART" id="SM00228">
    <property type="entry name" value="PDZ"/>
    <property type="match status" value="1"/>
</dbReference>
<dbReference type="GO" id="GO:0005543">
    <property type="term" value="F:phospholipid binding"/>
    <property type="evidence" value="ECO:0007669"/>
    <property type="project" value="TreeGrafter"/>
</dbReference>
<evidence type="ECO:0000256" key="11">
    <source>
        <dbReference type="ARBA" id="ARBA00022837"/>
    </source>
</evidence>
<gene>
    <name evidence="27" type="primary">Pick1</name>
    <name evidence="27" type="ORF">GTO96_0002376</name>
</gene>
<dbReference type="Gene3D" id="2.30.42.10">
    <property type="match status" value="1"/>
</dbReference>
<dbReference type="GO" id="GO:0005886">
    <property type="term" value="C:plasma membrane"/>
    <property type="evidence" value="ECO:0007669"/>
    <property type="project" value="GOC"/>
</dbReference>
<comment type="subunit">
    <text evidence="23">Monomer and homodimer. Interacts with CXADR. Interacts presynaptically with the glutamate receptors GRIA2, GRIA3, GRIK3, isoform 3 of GRIA4, isoform A of GRM4, GRM7 and GRM8; with NAPA and NAPB; and with BTG2. The interaction with NAPA and NAPB disrupts the interaction with GRIA2, conducting to the internalization of GRIA2. Interacts with PRKCA; with the amine transporters SLC6A2 and SLC6A3; with the channels ASIC1 and ASIC2; with the GTP-binding proteins ARF1 and ARF3; with the ephrin receptor tyrosine kinases EPHA7, EPHB1 and EPHB2; with ERBB2 and through its PDZ domain with the C-terminal tail of PRLHR. Interacts with UNC5A. Interacts (via AH domain) with NCS1/FREQ; in a calcium-dependent manner. Interacts with F-actin and associates with the ARP2/3 complex. Interacts (via PDZ domain) with ARF1 (activated); the interaction blocks Arp2/3 complex inhibition. Interacts with SORCS3.</text>
</comment>
<evidence type="ECO:0000256" key="2">
    <source>
        <dbReference type="ARBA" id="ARBA00004245"/>
    </source>
</evidence>
<evidence type="ECO:0000259" key="25">
    <source>
        <dbReference type="PROSITE" id="PS50106"/>
    </source>
</evidence>
<keyword evidence="6" id="KW-0963">Cytoplasm</keyword>
<evidence type="ECO:0000256" key="1">
    <source>
        <dbReference type="ARBA" id="ARBA00004170"/>
    </source>
</evidence>
<evidence type="ECO:0000259" key="26">
    <source>
        <dbReference type="PROSITE" id="PS50870"/>
    </source>
</evidence>
<comment type="subcellular location">
    <subcellularLocation>
        <location evidence="2">Cytoplasm</location>
        <location evidence="2">Cytoskeleton</location>
    </subcellularLocation>
    <subcellularLocation>
        <location evidence="3">Cytoplasm</location>
        <location evidence="3">Perinuclear region</location>
    </subcellularLocation>
    <subcellularLocation>
        <location evidence="4">Membrane</location>
        <topology evidence="4">Lipid-anchor</topology>
    </subcellularLocation>
    <subcellularLocation>
        <location evidence="1">Membrane</location>
        <topology evidence="1">Peripheral membrane protein</topology>
    </subcellularLocation>
    <subcellularLocation>
        <location evidence="22">Postsynaptic density</location>
    </subcellularLocation>
    <subcellularLocation>
        <location evidence="21">Synapse</location>
        <location evidence="21">Synaptosome</location>
    </subcellularLocation>
</comment>
<evidence type="ECO:0000256" key="24">
    <source>
        <dbReference type="SAM" id="MobiDB-lite"/>
    </source>
</evidence>
<dbReference type="CDD" id="cd07659">
    <property type="entry name" value="BAR_PICK1"/>
    <property type="match status" value="1"/>
</dbReference>
<dbReference type="GO" id="GO:0005080">
    <property type="term" value="F:protein kinase C binding"/>
    <property type="evidence" value="ECO:0007669"/>
    <property type="project" value="TreeGrafter"/>
</dbReference>
<protein>
    <recommendedName>
        <fullName evidence="5">PRKCA-binding protein</fullName>
    </recommendedName>
    <alternativeName>
        <fullName evidence="19">Protein interacting with C kinase 1</fullName>
    </alternativeName>
    <alternativeName>
        <fullName evidence="18">Protein kinase C-alpha-binding protein</fullName>
    </alternativeName>
</protein>
<dbReference type="InterPro" id="IPR037959">
    <property type="entry name" value="PICK1_BAR"/>
</dbReference>
<evidence type="ECO:0000256" key="18">
    <source>
        <dbReference type="ARBA" id="ARBA00031097"/>
    </source>
</evidence>
<keyword evidence="8" id="KW-0771">Synaptosome</keyword>
<evidence type="ECO:0000313" key="28">
    <source>
        <dbReference type="Proteomes" id="UP000886611"/>
    </source>
</evidence>
<comment type="function">
    <text evidence="20">Probable adapter protein that bind to and organize the subcellular localization of a variety of membrane proteins containing some PDZ recognition sequence. Involved in the clustering of various receptors, possibly by acting at the receptor internalization level. Plays a role in synaptic plasticity by regulating the trafficking and internalization of AMPA receptors. May be regulated upon PRKCA activation. May regulate ASIC1/ASIC3 channel. Regulates actin polymerization by inhibiting the actin-nucleating activity of the Arp2/3 complex; the function is competitive with nucleation promoting factors and is linked to neuronal morphology regulation and AMPA receptor (AMPAR) endocytosis. Via interaction with the Arp2/3 complex involved in regulation of synaptic plasicity of excitatory synapses and required for spine shrinkage during long-term depression (LTD). Involved in regulation of astrocyte morphology, antagonistic to Arp2/3 complex activator WASL/N-WASP function.</text>
</comment>
<feature type="non-terminal residue" evidence="27">
    <location>
        <position position="1"/>
    </location>
</feature>
<keyword evidence="13" id="KW-0472">Membrane</keyword>
<dbReference type="AlphaFoldDB" id="A0A8X8BRZ8"/>
<reference evidence="27 28" key="1">
    <citation type="journal article" date="2021" name="Cell">
        <title>Tracing the genetic footprints of vertebrate landing in non-teleost ray-finned fishes.</title>
        <authorList>
            <person name="Bi X."/>
            <person name="Wang K."/>
            <person name="Yang L."/>
            <person name="Pan H."/>
            <person name="Jiang H."/>
            <person name="Wei Q."/>
            <person name="Fang M."/>
            <person name="Yu H."/>
            <person name="Zhu C."/>
            <person name="Cai Y."/>
            <person name="He Y."/>
            <person name="Gan X."/>
            <person name="Zeng H."/>
            <person name="Yu D."/>
            <person name="Zhu Y."/>
            <person name="Jiang H."/>
            <person name="Qiu Q."/>
            <person name="Yang H."/>
            <person name="Zhang Y.E."/>
            <person name="Wang W."/>
            <person name="Zhu M."/>
            <person name="He S."/>
            <person name="Zhang G."/>
        </authorList>
    </citation>
    <scope>NUCLEOTIDE SEQUENCE [LARGE SCALE GENOMIC DNA]</scope>
    <source>
        <strain evidence="27">Bchr_013</strain>
    </source>
</reference>
<keyword evidence="15" id="KW-0009">Actin-binding</keyword>